<name>A0A2A6ZBA1_9FIRM</name>
<evidence type="ECO:0000313" key="5">
    <source>
        <dbReference type="EMBL" id="PDX58641.1"/>
    </source>
</evidence>
<accession>A0A2A6ZBA1</accession>
<dbReference type="PANTHER" id="PTHR11545:SF2">
    <property type="entry name" value="LARGE RIBOSOMAL SUBUNIT PROTEIN UL13M"/>
    <property type="match status" value="1"/>
</dbReference>
<evidence type="ECO:0000313" key="6">
    <source>
        <dbReference type="Proteomes" id="UP000220752"/>
    </source>
</evidence>
<dbReference type="InterPro" id="IPR036899">
    <property type="entry name" value="Ribosomal_uL13_sf"/>
</dbReference>
<dbReference type="Gene3D" id="3.90.1180.10">
    <property type="entry name" value="Ribosomal protein L13"/>
    <property type="match status" value="1"/>
</dbReference>
<dbReference type="PIRSF" id="PIRSF002181">
    <property type="entry name" value="Ribosomal_L13"/>
    <property type="match status" value="1"/>
</dbReference>
<dbReference type="GO" id="GO:0003735">
    <property type="term" value="F:structural constituent of ribosome"/>
    <property type="evidence" value="ECO:0007669"/>
    <property type="project" value="InterPro"/>
</dbReference>
<dbReference type="PANTHER" id="PTHR11545">
    <property type="entry name" value="RIBOSOMAL PROTEIN L13"/>
    <property type="match status" value="1"/>
</dbReference>
<dbReference type="EMBL" id="NMTQ01000022">
    <property type="protein sequence ID" value="PDX58641.1"/>
    <property type="molecule type" value="Genomic_DNA"/>
</dbReference>
<sequence length="142" mass="15569">MSTTLVKPAEVERKWYLLDAAGKSLGHVAAEAAVLLRGKQKVDYTPNVDCGDFVVVINCDQAVLTGKKAEQKFHITHSKYIGGLKKVQYSKLMAEHSDLAMTYAVKGMIPSNTIGAKALTRLHCYQGAEHAHAAQKPEKIEF</sequence>
<reference evidence="5 6" key="1">
    <citation type="journal article" date="2017" name="Front. Microbiol.">
        <title>New Insights into the Diversity of the Genus Faecalibacterium.</title>
        <authorList>
            <person name="Benevides L."/>
            <person name="Burman S."/>
            <person name="Martin R."/>
            <person name="Robert V."/>
            <person name="Thomas M."/>
            <person name="Miquel S."/>
            <person name="Chain F."/>
            <person name="Sokol H."/>
            <person name="Bermudez-Humaran L.G."/>
            <person name="Morrison M."/>
            <person name="Langella P."/>
            <person name="Azevedo V.A."/>
            <person name="Chatel J.M."/>
            <person name="Soares S."/>
        </authorList>
    </citation>
    <scope>NUCLEOTIDE SEQUENCE [LARGE SCALE GENOMIC DNA]</scope>
    <source>
        <strain evidence="6">CNCM I-4540</strain>
    </source>
</reference>
<proteinExistence type="inferred from homology"/>
<protein>
    <recommendedName>
        <fullName evidence="4">Large ribosomal subunit protein uL13</fullName>
    </recommendedName>
</protein>
<keyword evidence="2 4" id="KW-0689">Ribosomal protein</keyword>
<dbReference type="RefSeq" id="WP_005938158.1">
    <property type="nucleotide sequence ID" value="NZ_CABMES010000002.1"/>
</dbReference>
<dbReference type="GO" id="GO:0017148">
    <property type="term" value="P:negative regulation of translation"/>
    <property type="evidence" value="ECO:0007669"/>
    <property type="project" value="TreeGrafter"/>
</dbReference>
<evidence type="ECO:0000256" key="2">
    <source>
        <dbReference type="ARBA" id="ARBA00022980"/>
    </source>
</evidence>
<comment type="similarity">
    <text evidence="1 4">Belongs to the universal ribosomal protein uL13 family.</text>
</comment>
<keyword evidence="6" id="KW-1185">Reference proteome</keyword>
<dbReference type="GO" id="GO:0003729">
    <property type="term" value="F:mRNA binding"/>
    <property type="evidence" value="ECO:0007669"/>
    <property type="project" value="TreeGrafter"/>
</dbReference>
<dbReference type="Proteomes" id="UP000220752">
    <property type="component" value="Unassembled WGS sequence"/>
</dbReference>
<dbReference type="Pfam" id="PF00572">
    <property type="entry name" value="Ribosomal_L13"/>
    <property type="match status" value="1"/>
</dbReference>
<dbReference type="HAMAP" id="MF_01366">
    <property type="entry name" value="Ribosomal_uL13"/>
    <property type="match status" value="1"/>
</dbReference>
<keyword evidence="3 4" id="KW-0687">Ribonucleoprotein</keyword>
<gene>
    <name evidence="4" type="primary">rplM</name>
    <name evidence="5" type="ORF">CGS46_05905</name>
</gene>
<dbReference type="AlphaFoldDB" id="A0A2A6ZBA1"/>
<comment type="function">
    <text evidence="4">This protein is one of the early assembly proteins of the 50S ribosomal subunit, although it is not seen to bind rRNA by itself. It is important during the early stages of 50S assembly.</text>
</comment>
<evidence type="ECO:0000256" key="4">
    <source>
        <dbReference type="HAMAP-Rule" id="MF_01366"/>
    </source>
</evidence>
<dbReference type="GO" id="GO:0022625">
    <property type="term" value="C:cytosolic large ribosomal subunit"/>
    <property type="evidence" value="ECO:0007669"/>
    <property type="project" value="TreeGrafter"/>
</dbReference>
<comment type="subunit">
    <text evidence="4">Part of the 50S ribosomal subunit.</text>
</comment>
<dbReference type="CDD" id="cd00392">
    <property type="entry name" value="Ribosomal_L13"/>
    <property type="match status" value="1"/>
</dbReference>
<dbReference type="InterPro" id="IPR005822">
    <property type="entry name" value="Ribosomal_uL13"/>
</dbReference>
<dbReference type="GO" id="GO:0006412">
    <property type="term" value="P:translation"/>
    <property type="evidence" value="ECO:0007669"/>
    <property type="project" value="UniProtKB-UniRule"/>
</dbReference>
<organism evidence="5 6">
    <name type="scientific">Faecalibacterium langellae</name>
    <dbReference type="NCBI Taxonomy" id="3435293"/>
    <lineage>
        <taxon>Bacteria</taxon>
        <taxon>Bacillati</taxon>
        <taxon>Bacillota</taxon>
        <taxon>Clostridia</taxon>
        <taxon>Eubacteriales</taxon>
        <taxon>Oscillospiraceae</taxon>
        <taxon>Faecalibacterium</taxon>
    </lineage>
</organism>
<dbReference type="NCBIfam" id="TIGR01066">
    <property type="entry name" value="rplM_bact"/>
    <property type="match status" value="1"/>
</dbReference>
<evidence type="ECO:0000256" key="3">
    <source>
        <dbReference type="ARBA" id="ARBA00023274"/>
    </source>
</evidence>
<dbReference type="SUPFAM" id="SSF52161">
    <property type="entry name" value="Ribosomal protein L13"/>
    <property type="match status" value="1"/>
</dbReference>
<evidence type="ECO:0000256" key="1">
    <source>
        <dbReference type="ARBA" id="ARBA00006227"/>
    </source>
</evidence>
<dbReference type="InterPro" id="IPR005823">
    <property type="entry name" value="Ribosomal_uL13_bac-type"/>
</dbReference>
<comment type="caution">
    <text evidence="5">The sequence shown here is derived from an EMBL/GenBank/DDBJ whole genome shotgun (WGS) entry which is preliminary data.</text>
</comment>